<dbReference type="Proteomes" id="UP000799750">
    <property type="component" value="Unassembled WGS sequence"/>
</dbReference>
<keyword evidence="2" id="KW-1185">Reference proteome</keyword>
<evidence type="ECO:0000313" key="1">
    <source>
        <dbReference type="EMBL" id="KAF2495651.1"/>
    </source>
</evidence>
<name>A0A6A6QTB6_9PEZI</name>
<gene>
    <name evidence="1" type="ORF">BU16DRAFT_395382</name>
</gene>
<protein>
    <submittedName>
        <fullName evidence="1">Uncharacterized protein</fullName>
    </submittedName>
</protein>
<reference evidence="1" key="1">
    <citation type="journal article" date="2020" name="Stud. Mycol.">
        <title>101 Dothideomycetes genomes: a test case for predicting lifestyles and emergence of pathogens.</title>
        <authorList>
            <person name="Haridas S."/>
            <person name="Albert R."/>
            <person name="Binder M."/>
            <person name="Bloem J."/>
            <person name="Labutti K."/>
            <person name="Salamov A."/>
            <person name="Andreopoulos B."/>
            <person name="Baker S."/>
            <person name="Barry K."/>
            <person name="Bills G."/>
            <person name="Bluhm B."/>
            <person name="Cannon C."/>
            <person name="Castanera R."/>
            <person name="Culley D."/>
            <person name="Daum C."/>
            <person name="Ezra D."/>
            <person name="Gonzalez J."/>
            <person name="Henrissat B."/>
            <person name="Kuo A."/>
            <person name="Liang C."/>
            <person name="Lipzen A."/>
            <person name="Lutzoni F."/>
            <person name="Magnuson J."/>
            <person name="Mondo S."/>
            <person name="Nolan M."/>
            <person name="Ohm R."/>
            <person name="Pangilinan J."/>
            <person name="Park H.-J."/>
            <person name="Ramirez L."/>
            <person name="Alfaro M."/>
            <person name="Sun H."/>
            <person name="Tritt A."/>
            <person name="Yoshinaga Y."/>
            <person name="Zwiers L.-H."/>
            <person name="Turgeon B."/>
            <person name="Goodwin S."/>
            <person name="Spatafora J."/>
            <person name="Crous P."/>
            <person name="Grigoriev I."/>
        </authorList>
    </citation>
    <scope>NUCLEOTIDE SEQUENCE</scope>
    <source>
        <strain evidence="1">CBS 269.34</strain>
    </source>
</reference>
<proteinExistence type="predicted"/>
<evidence type="ECO:0000313" key="2">
    <source>
        <dbReference type="Proteomes" id="UP000799750"/>
    </source>
</evidence>
<organism evidence="1 2">
    <name type="scientific">Lophium mytilinum</name>
    <dbReference type="NCBI Taxonomy" id="390894"/>
    <lineage>
        <taxon>Eukaryota</taxon>
        <taxon>Fungi</taxon>
        <taxon>Dikarya</taxon>
        <taxon>Ascomycota</taxon>
        <taxon>Pezizomycotina</taxon>
        <taxon>Dothideomycetes</taxon>
        <taxon>Pleosporomycetidae</taxon>
        <taxon>Mytilinidiales</taxon>
        <taxon>Mytilinidiaceae</taxon>
        <taxon>Lophium</taxon>
    </lineage>
</organism>
<dbReference type="AlphaFoldDB" id="A0A6A6QTB6"/>
<accession>A0A6A6QTB6</accession>
<sequence>MTLRRSRCGAWPLSFHPSGSQSRICVDTETAQVIQRAYSEQAASCIFCVSCMWWSEVGASFLQEVFLRHTAELSRRSTARPCL</sequence>
<dbReference type="EMBL" id="MU004189">
    <property type="protein sequence ID" value="KAF2495651.1"/>
    <property type="molecule type" value="Genomic_DNA"/>
</dbReference>